<feature type="transmembrane region" description="Helical" evidence="2">
    <location>
        <begin position="213"/>
        <end position="236"/>
    </location>
</feature>
<keyword evidence="2" id="KW-1133">Transmembrane helix</keyword>
<proteinExistence type="predicted"/>
<reference evidence="3 4" key="1">
    <citation type="submission" date="2019-05" db="EMBL/GenBank/DDBJ databases">
        <title>Roseovarius bejariae sp. nov., a moderately halophylic bacterium isolated from a saline soil in Rambla Salada (Murcia).</title>
        <authorList>
            <person name="Castro D.J."/>
            <person name="Gomez-Altuve A."/>
            <person name="Reina J.C."/>
            <person name="Rodriguez M."/>
            <person name="Sampedro I."/>
            <person name="Llamas I."/>
            <person name="Martinez-Checa F."/>
        </authorList>
    </citation>
    <scope>NUCLEOTIDE SEQUENCE [LARGE SCALE GENOMIC DNA]</scope>
    <source>
        <strain evidence="3 4">A21</strain>
    </source>
</reference>
<feature type="transmembrane region" description="Helical" evidence="2">
    <location>
        <begin position="436"/>
        <end position="454"/>
    </location>
</feature>
<evidence type="ECO:0000256" key="2">
    <source>
        <dbReference type="SAM" id="Phobius"/>
    </source>
</evidence>
<feature type="transmembrane region" description="Helical" evidence="2">
    <location>
        <begin position="57"/>
        <end position="73"/>
    </location>
</feature>
<name>A0A844D2N1_9RHOB</name>
<dbReference type="EMBL" id="SZWE01000001">
    <property type="protein sequence ID" value="MRU16093.1"/>
    <property type="molecule type" value="Genomic_DNA"/>
</dbReference>
<organism evidence="3 4">
    <name type="scientific">Roseovarius bejariae</name>
    <dbReference type="NCBI Taxonomy" id="2576383"/>
    <lineage>
        <taxon>Bacteria</taxon>
        <taxon>Pseudomonadati</taxon>
        <taxon>Pseudomonadota</taxon>
        <taxon>Alphaproteobacteria</taxon>
        <taxon>Rhodobacterales</taxon>
        <taxon>Roseobacteraceae</taxon>
        <taxon>Roseovarius</taxon>
    </lineage>
</organism>
<feature type="transmembrane region" description="Helical" evidence="2">
    <location>
        <begin position="131"/>
        <end position="151"/>
    </location>
</feature>
<keyword evidence="2" id="KW-0812">Transmembrane</keyword>
<feature type="transmembrane region" description="Helical" evidence="2">
    <location>
        <begin position="6"/>
        <end position="22"/>
    </location>
</feature>
<feature type="transmembrane region" description="Helical" evidence="2">
    <location>
        <begin position="163"/>
        <end position="181"/>
    </location>
</feature>
<evidence type="ECO:0000256" key="1">
    <source>
        <dbReference type="SAM" id="MobiDB-lite"/>
    </source>
</evidence>
<comment type="caution">
    <text evidence="3">The sequence shown here is derived from an EMBL/GenBank/DDBJ whole genome shotgun (WGS) entry which is preliminary data.</text>
</comment>
<evidence type="ECO:0000313" key="3">
    <source>
        <dbReference type="EMBL" id="MRU16093.1"/>
    </source>
</evidence>
<dbReference type="AlphaFoldDB" id="A0A844D2N1"/>
<sequence>MPNPIAYLALMLWPLVSVVLFRRLSPERAVIWTILGAYLVLPPIAEFDLPLVPDMDKFSISSICAFGGALFILRDKVRIWPRSTFTALLALGFVLVAIPTVLTNREPIVFEVLSGADPIVFETGSLPGLRLIDMASVLSNQMIVLLPFLLGRQYLGTDKGLRELALAFAIGGLAYSVPSLFEIRFSPQLNTWIYGFFQHSFAQMMRDGGFRPIVFLPHALWLALFMVTALVSAVALARNTEGAEQRRWMVAVVYLLIVLYLCKSLASQLYALGLVPMVFLVPYRWQALLAVVLAMVAISWPMLRNLGLIPLDAILAQAEAISPDRAHSLGYRFDNENALLQRAHEKDLFGWGGWGRNLVRHMATGEILSIPDGRWILTFGTFGWVGYLCEMGLLALPMVMLFMQIGKAGRSLSPFATPMALILGATMVDMLLNDTLVPVVWLVAGAVLGYAETLRFGREQTPRPFTGDGPMIGGTRNRSRRRTVM</sequence>
<feature type="transmembrane region" description="Helical" evidence="2">
    <location>
        <begin position="248"/>
        <end position="271"/>
    </location>
</feature>
<dbReference type="Proteomes" id="UP000564704">
    <property type="component" value="Unassembled WGS sequence"/>
</dbReference>
<feature type="region of interest" description="Disordered" evidence="1">
    <location>
        <begin position="465"/>
        <end position="485"/>
    </location>
</feature>
<keyword evidence="2" id="KW-0472">Membrane</keyword>
<evidence type="ECO:0008006" key="5">
    <source>
        <dbReference type="Google" id="ProtNLM"/>
    </source>
</evidence>
<feature type="transmembrane region" description="Helical" evidence="2">
    <location>
        <begin position="85"/>
        <end position="102"/>
    </location>
</feature>
<accession>A0A844D2N1</accession>
<evidence type="ECO:0000313" key="4">
    <source>
        <dbReference type="Proteomes" id="UP000564704"/>
    </source>
</evidence>
<feature type="transmembrane region" description="Helical" evidence="2">
    <location>
        <begin position="29"/>
        <end position="45"/>
    </location>
</feature>
<protein>
    <recommendedName>
        <fullName evidence="5">O-antigen ligase like membrane protein</fullName>
    </recommendedName>
</protein>
<dbReference type="RefSeq" id="WP_154151925.1">
    <property type="nucleotide sequence ID" value="NZ_SZWE01000001.1"/>
</dbReference>
<gene>
    <name evidence="3" type="ORF">FDP25_11695</name>
</gene>
<keyword evidence="4" id="KW-1185">Reference proteome</keyword>
<dbReference type="OrthoDB" id="7595044at2"/>
<feature type="transmembrane region" description="Helical" evidence="2">
    <location>
        <begin position="384"/>
        <end position="405"/>
    </location>
</feature>
<feature type="transmembrane region" description="Helical" evidence="2">
    <location>
        <begin position="283"/>
        <end position="303"/>
    </location>
</feature>